<evidence type="ECO:0000313" key="4">
    <source>
        <dbReference type="Proteomes" id="UP000037397"/>
    </source>
</evidence>
<organism evidence="3 4">
    <name type="scientific">Luteipulveratus halotolerans</name>
    <dbReference type="NCBI Taxonomy" id="1631356"/>
    <lineage>
        <taxon>Bacteria</taxon>
        <taxon>Bacillati</taxon>
        <taxon>Actinomycetota</taxon>
        <taxon>Actinomycetes</taxon>
        <taxon>Micrococcales</taxon>
        <taxon>Dermacoccaceae</taxon>
        <taxon>Luteipulveratus</taxon>
    </lineage>
</organism>
<feature type="domain" description="MaoC-like" evidence="2">
    <location>
        <begin position="186"/>
        <end position="258"/>
    </location>
</feature>
<comment type="caution">
    <text evidence="3">The sequence shown here is derived from an EMBL/GenBank/DDBJ whole genome shotgun (WGS) entry which is preliminary data.</text>
</comment>
<dbReference type="RefSeq" id="WP_050668590.1">
    <property type="nucleotide sequence ID" value="NZ_LAIR01000002.1"/>
</dbReference>
<dbReference type="InterPro" id="IPR029069">
    <property type="entry name" value="HotDog_dom_sf"/>
</dbReference>
<dbReference type="Gene3D" id="3.10.129.10">
    <property type="entry name" value="Hotdog Thioesterase"/>
    <property type="match status" value="1"/>
</dbReference>
<dbReference type="SUPFAM" id="SSF54637">
    <property type="entry name" value="Thioesterase/thiol ester dehydrase-isomerase"/>
    <property type="match status" value="2"/>
</dbReference>
<dbReference type="Proteomes" id="UP000037397">
    <property type="component" value="Unassembled WGS sequence"/>
</dbReference>
<sequence>MTRTIELTSSPSLAPVMAKAVATAQLRSGKALPQLDVVRRDIRVDAGHLAAYDQLTGFPLRNELPATYLHNLSFPLQVTLFADRSYPYPLMGSVHLSNRITQHRPVSLDEAVTLTVRTANARPHRRGALADVLSEARVGDELVWEGVSTYLYRGQKAEGTAQEQADSGDAVDGPGALWRLPGDLGRRFAAVSGDVNPIHMNPFAAKALGFPQTIAHGAWSMARMLGALENRLPEAFTYDVSFRKPVLIPSTVRFVARQDPTTGGFDIALRNHKKGTEHARGSITPLA</sequence>
<gene>
    <name evidence="3" type="ORF">VV01_03010</name>
</gene>
<dbReference type="STRING" id="1631356.VV01_03010"/>
<dbReference type="PRINTS" id="PR01483">
    <property type="entry name" value="FASYNTHASE"/>
</dbReference>
<dbReference type="EMBL" id="LAIR01000002">
    <property type="protein sequence ID" value="KNX36339.1"/>
    <property type="molecule type" value="Genomic_DNA"/>
</dbReference>
<comment type="similarity">
    <text evidence="1">Belongs to the enoyl-CoA hydratase/isomerase family.</text>
</comment>
<proteinExistence type="inferred from homology"/>
<dbReference type="InterPro" id="IPR002539">
    <property type="entry name" value="MaoC-like_dom"/>
</dbReference>
<reference evidence="4" key="1">
    <citation type="submission" date="2015-03" db="EMBL/GenBank/DDBJ databases">
        <title>Luteipulveratus halotolerans sp. nov., a novel actinobacterium (Dermacoccaceae) from Sarawak, Malaysia.</title>
        <authorList>
            <person name="Juboi H."/>
            <person name="Basik A."/>
            <person name="Shamsul S.S."/>
            <person name="Arnold P."/>
            <person name="Schmitt E.K."/>
            <person name="Sanglier J.-J."/>
            <person name="Yeo T."/>
        </authorList>
    </citation>
    <scope>NUCLEOTIDE SEQUENCE [LARGE SCALE GENOMIC DNA]</scope>
    <source>
        <strain evidence="4">C296001</strain>
    </source>
</reference>
<keyword evidence="4" id="KW-1185">Reference proteome</keyword>
<dbReference type="GO" id="GO:0006633">
    <property type="term" value="P:fatty acid biosynthetic process"/>
    <property type="evidence" value="ECO:0007669"/>
    <property type="project" value="InterPro"/>
</dbReference>
<protein>
    <recommendedName>
        <fullName evidence="2">MaoC-like domain-containing protein</fullName>
    </recommendedName>
</protein>
<dbReference type="CDD" id="cd03441">
    <property type="entry name" value="R_hydratase_like"/>
    <property type="match status" value="1"/>
</dbReference>
<evidence type="ECO:0000259" key="2">
    <source>
        <dbReference type="Pfam" id="PF01575"/>
    </source>
</evidence>
<evidence type="ECO:0000313" key="3">
    <source>
        <dbReference type="EMBL" id="KNX36339.1"/>
    </source>
</evidence>
<dbReference type="OrthoDB" id="9774179at2"/>
<dbReference type="InterPro" id="IPR003965">
    <property type="entry name" value="Fatty_acid_synthase"/>
</dbReference>
<name>A0A0L6CF62_9MICO</name>
<evidence type="ECO:0000256" key="1">
    <source>
        <dbReference type="ARBA" id="ARBA00005254"/>
    </source>
</evidence>
<dbReference type="PANTHER" id="PTHR43841">
    <property type="entry name" value="3-HYDROXYACYL-THIOESTER DEHYDRATASE HTDX-RELATED"/>
    <property type="match status" value="1"/>
</dbReference>
<dbReference type="AlphaFoldDB" id="A0A0L6CF62"/>
<accession>A0A0L6CF62</accession>
<dbReference type="PATRIC" id="fig|1631356.3.peg.536"/>
<dbReference type="GO" id="GO:0004312">
    <property type="term" value="F:fatty acid synthase activity"/>
    <property type="evidence" value="ECO:0007669"/>
    <property type="project" value="InterPro"/>
</dbReference>
<dbReference type="PANTHER" id="PTHR43841:SF1">
    <property type="entry name" value="3-HYDROXYACYL-THIOESTER DEHYDRATASE X"/>
    <property type="match status" value="1"/>
</dbReference>
<dbReference type="Pfam" id="PF01575">
    <property type="entry name" value="MaoC_dehydratas"/>
    <property type="match status" value="1"/>
</dbReference>
<dbReference type="GO" id="GO:0005835">
    <property type="term" value="C:fatty acid synthase complex"/>
    <property type="evidence" value="ECO:0007669"/>
    <property type="project" value="InterPro"/>
</dbReference>